<organism evidence="3 4">
    <name type="scientific">Acacia crassicarpa</name>
    <name type="common">northern wattle</name>
    <dbReference type="NCBI Taxonomy" id="499986"/>
    <lineage>
        <taxon>Eukaryota</taxon>
        <taxon>Viridiplantae</taxon>
        <taxon>Streptophyta</taxon>
        <taxon>Embryophyta</taxon>
        <taxon>Tracheophyta</taxon>
        <taxon>Spermatophyta</taxon>
        <taxon>Magnoliopsida</taxon>
        <taxon>eudicotyledons</taxon>
        <taxon>Gunneridae</taxon>
        <taxon>Pentapetalae</taxon>
        <taxon>rosids</taxon>
        <taxon>fabids</taxon>
        <taxon>Fabales</taxon>
        <taxon>Fabaceae</taxon>
        <taxon>Caesalpinioideae</taxon>
        <taxon>mimosoid clade</taxon>
        <taxon>Acacieae</taxon>
        <taxon>Acacia</taxon>
    </lineage>
</organism>
<dbReference type="GO" id="GO:0005886">
    <property type="term" value="C:plasma membrane"/>
    <property type="evidence" value="ECO:0007669"/>
    <property type="project" value="UniProtKB-SubCell"/>
</dbReference>
<dbReference type="PROSITE" id="PS50297">
    <property type="entry name" value="ANK_REP_REGION"/>
    <property type="match status" value="1"/>
</dbReference>
<gene>
    <name evidence="3" type="ORF">QN277_011856</name>
</gene>
<dbReference type="EMBL" id="JAWXYG010000002">
    <property type="protein sequence ID" value="KAK4280208.1"/>
    <property type="molecule type" value="Genomic_DNA"/>
</dbReference>
<dbReference type="SUPFAM" id="SSF48403">
    <property type="entry name" value="Ankyrin repeat"/>
    <property type="match status" value="1"/>
</dbReference>
<evidence type="ECO:0000313" key="4">
    <source>
        <dbReference type="Proteomes" id="UP001293593"/>
    </source>
</evidence>
<dbReference type="Gene3D" id="1.25.40.20">
    <property type="entry name" value="Ankyrin repeat-containing domain"/>
    <property type="match status" value="1"/>
</dbReference>
<dbReference type="SMART" id="SM00248">
    <property type="entry name" value="ANK"/>
    <property type="match status" value="2"/>
</dbReference>
<comment type="caution">
    <text evidence="3">The sequence shown here is derived from an EMBL/GenBank/DDBJ whole genome shotgun (WGS) entry which is preliminary data.</text>
</comment>
<keyword evidence="4" id="KW-1185">Reference proteome</keyword>
<evidence type="ECO:0000256" key="2">
    <source>
        <dbReference type="PROSITE-ProRule" id="PRU00023"/>
    </source>
</evidence>
<dbReference type="Proteomes" id="UP001293593">
    <property type="component" value="Unassembled WGS sequence"/>
</dbReference>
<accession>A0AAE1MZC0</accession>
<sequence>MGKSPLLPPLINKNLGMLKTILSKKKGGIHLRNEQGWLPLHHALLLGYLQGVLYLVEECSSCTMERDNNGSLPIHLACKEGHVKIVQELLKYCLD</sequence>
<dbReference type="InterPro" id="IPR036770">
    <property type="entry name" value="Ankyrin_rpt-contain_sf"/>
</dbReference>
<dbReference type="Pfam" id="PF12796">
    <property type="entry name" value="Ank_2"/>
    <property type="match status" value="1"/>
</dbReference>
<dbReference type="PANTHER" id="PTHR24121">
    <property type="entry name" value="NO MECHANORECEPTOR POTENTIAL C, ISOFORM D-RELATED"/>
    <property type="match status" value="1"/>
</dbReference>
<protein>
    <submittedName>
        <fullName evidence="3">Uncharacterized protein</fullName>
    </submittedName>
</protein>
<keyword evidence="2" id="KW-0040">ANK repeat</keyword>
<dbReference type="AlphaFoldDB" id="A0AAE1MZC0"/>
<proteinExistence type="predicted"/>
<dbReference type="InterPro" id="IPR002110">
    <property type="entry name" value="Ankyrin_rpt"/>
</dbReference>
<name>A0AAE1MZC0_9FABA</name>
<reference evidence="3" key="1">
    <citation type="submission" date="2023-10" db="EMBL/GenBank/DDBJ databases">
        <title>Chromosome-level genome of the transformable northern wattle, Acacia crassicarpa.</title>
        <authorList>
            <person name="Massaro I."/>
            <person name="Sinha N.R."/>
            <person name="Poethig S."/>
            <person name="Leichty A.R."/>
        </authorList>
    </citation>
    <scope>NUCLEOTIDE SEQUENCE</scope>
    <source>
        <strain evidence="3">Acra3RX</strain>
        <tissue evidence="3">Leaf</tissue>
    </source>
</reference>
<dbReference type="PANTHER" id="PTHR24121:SF22">
    <property type="entry name" value="PROTEIN ACCELERATED CELL DEATH 6-LIKE"/>
    <property type="match status" value="1"/>
</dbReference>
<feature type="repeat" description="ANK" evidence="2">
    <location>
        <begin position="69"/>
        <end position="95"/>
    </location>
</feature>
<evidence type="ECO:0000313" key="3">
    <source>
        <dbReference type="EMBL" id="KAK4280208.1"/>
    </source>
</evidence>
<evidence type="ECO:0000256" key="1">
    <source>
        <dbReference type="ARBA" id="ARBA00004413"/>
    </source>
</evidence>
<dbReference type="PROSITE" id="PS50088">
    <property type="entry name" value="ANK_REPEAT"/>
    <property type="match status" value="1"/>
</dbReference>
<comment type="subcellular location">
    <subcellularLocation>
        <location evidence="1">Cell membrane</location>
        <topology evidence="1">Peripheral membrane protein</topology>
        <orientation evidence="1">Cytoplasmic side</orientation>
    </subcellularLocation>
</comment>